<dbReference type="AlphaFoldDB" id="A0A8X6NDQ7"/>
<evidence type="ECO:0000313" key="2">
    <source>
        <dbReference type="EMBL" id="GFU38994.1"/>
    </source>
</evidence>
<comment type="caution">
    <text evidence="1">The sequence shown here is derived from an EMBL/GenBank/DDBJ whole genome shotgun (WGS) entry which is preliminary data.</text>
</comment>
<name>A0A8X6NDQ7_NEPPI</name>
<dbReference type="Proteomes" id="UP000887013">
    <property type="component" value="Unassembled WGS sequence"/>
</dbReference>
<evidence type="ECO:0000313" key="3">
    <source>
        <dbReference type="Proteomes" id="UP000887013"/>
    </source>
</evidence>
<reference evidence="1" key="1">
    <citation type="submission" date="2020-08" db="EMBL/GenBank/DDBJ databases">
        <title>Multicomponent nature underlies the extraordinary mechanical properties of spider dragline silk.</title>
        <authorList>
            <person name="Kono N."/>
            <person name="Nakamura H."/>
            <person name="Mori M."/>
            <person name="Yoshida Y."/>
            <person name="Ohtoshi R."/>
            <person name="Malay A.D."/>
            <person name="Moran D.A.P."/>
            <person name="Tomita M."/>
            <person name="Numata K."/>
            <person name="Arakawa K."/>
        </authorList>
    </citation>
    <scope>NUCLEOTIDE SEQUENCE</scope>
</reference>
<evidence type="ECO:0000313" key="1">
    <source>
        <dbReference type="EMBL" id="GFT09164.1"/>
    </source>
</evidence>
<gene>
    <name evidence="2" type="ORF">NPIL_189551</name>
    <name evidence="1" type="ORF">NPIL_473201</name>
</gene>
<sequence length="112" mass="12883">MKSEFSEKNGITVVAFTFFHTFGINYSSRSLSEMLSTFSALWNPDDEDTGESSFDISSSNDLSIDFNWSPICPRKNELRKFERMWQNFLVLGIQEVSYVTSCLGLSYYRSSL</sequence>
<proteinExistence type="predicted"/>
<dbReference type="EMBL" id="BMAW01008573">
    <property type="protein sequence ID" value="GFT09164.1"/>
    <property type="molecule type" value="Genomic_DNA"/>
</dbReference>
<organism evidence="1 3">
    <name type="scientific">Nephila pilipes</name>
    <name type="common">Giant wood spider</name>
    <name type="synonym">Nephila maculata</name>
    <dbReference type="NCBI Taxonomy" id="299642"/>
    <lineage>
        <taxon>Eukaryota</taxon>
        <taxon>Metazoa</taxon>
        <taxon>Ecdysozoa</taxon>
        <taxon>Arthropoda</taxon>
        <taxon>Chelicerata</taxon>
        <taxon>Arachnida</taxon>
        <taxon>Araneae</taxon>
        <taxon>Araneomorphae</taxon>
        <taxon>Entelegynae</taxon>
        <taxon>Araneoidea</taxon>
        <taxon>Nephilidae</taxon>
        <taxon>Nephila</taxon>
    </lineage>
</organism>
<keyword evidence="3" id="KW-1185">Reference proteome</keyword>
<accession>A0A8X6NDQ7</accession>
<dbReference type="EMBL" id="BMAW01084486">
    <property type="protein sequence ID" value="GFU38994.1"/>
    <property type="molecule type" value="Genomic_DNA"/>
</dbReference>
<protein>
    <submittedName>
        <fullName evidence="1">Uncharacterized protein</fullName>
    </submittedName>
</protein>